<feature type="transmembrane region" description="Helical" evidence="6">
    <location>
        <begin position="689"/>
        <end position="712"/>
    </location>
</feature>
<reference evidence="8" key="1">
    <citation type="submission" date="2021-01" db="EMBL/GenBank/DDBJ databases">
        <title>Adiantum capillus-veneris genome.</title>
        <authorList>
            <person name="Fang Y."/>
            <person name="Liao Q."/>
        </authorList>
    </citation>
    <scope>NUCLEOTIDE SEQUENCE</scope>
    <source>
        <strain evidence="8">H3</strain>
        <tissue evidence="8">Leaf</tissue>
    </source>
</reference>
<evidence type="ECO:0000256" key="2">
    <source>
        <dbReference type="ARBA" id="ARBA00022692"/>
    </source>
</evidence>
<evidence type="ECO:0000256" key="6">
    <source>
        <dbReference type="SAM" id="Phobius"/>
    </source>
</evidence>
<feature type="transmembrane region" description="Helical" evidence="6">
    <location>
        <begin position="533"/>
        <end position="554"/>
    </location>
</feature>
<dbReference type="EMBL" id="JABFUD020000025">
    <property type="protein sequence ID" value="KAI5059327.1"/>
    <property type="molecule type" value="Genomic_DNA"/>
</dbReference>
<evidence type="ECO:0000256" key="3">
    <source>
        <dbReference type="ARBA" id="ARBA00022989"/>
    </source>
</evidence>
<feature type="transmembrane region" description="Helical" evidence="6">
    <location>
        <begin position="284"/>
        <end position="305"/>
    </location>
</feature>
<dbReference type="InterPro" id="IPR005829">
    <property type="entry name" value="Sugar_transporter_CS"/>
</dbReference>
<comment type="subcellular location">
    <subcellularLocation>
        <location evidence="1">Membrane</location>
        <topology evidence="1">Multi-pass membrane protein</topology>
    </subcellularLocation>
</comment>
<dbReference type="PROSITE" id="PS00217">
    <property type="entry name" value="SUGAR_TRANSPORT_2"/>
    <property type="match status" value="1"/>
</dbReference>
<feature type="transmembrane region" description="Helical" evidence="6">
    <location>
        <begin position="655"/>
        <end position="677"/>
    </location>
</feature>
<dbReference type="AlphaFoldDB" id="A0A9D4U122"/>
<feature type="transmembrane region" description="Helical" evidence="6">
    <location>
        <begin position="561"/>
        <end position="582"/>
    </location>
</feature>
<feature type="transmembrane region" description="Helical" evidence="6">
    <location>
        <begin position="502"/>
        <end position="521"/>
    </location>
</feature>
<keyword evidence="3 6" id="KW-1133">Transmembrane helix</keyword>
<feature type="transmembrane region" description="Helical" evidence="6">
    <location>
        <begin position="341"/>
        <end position="362"/>
    </location>
</feature>
<evidence type="ECO:0000256" key="4">
    <source>
        <dbReference type="ARBA" id="ARBA00023136"/>
    </source>
</evidence>
<evidence type="ECO:0000256" key="1">
    <source>
        <dbReference type="ARBA" id="ARBA00004141"/>
    </source>
</evidence>
<sequence length="760" mass="82548">MEEVPRSGDKLGVNANSSFADDYCKQKDDDYQYVCKNGDKQGVNATFSCDEYCKQRDEDQECVCKIGCKQEIGASSSCDVRCEQKAYVCKDEDKEALDGLDRPNSFAMDGLDRPNPPALDGLDRAHPLALDEPNEEHNNRGNNQALHSSILSACNGDDELHGEIKEEGAESLSIDEVLRKWVAIACTPSSSLCSLPPSLWEWIKKDASTVSQWNLVCASSYMQGLAQSFFFIGCLLGAGIFGHLSDSRLGRRGALMLACMLNAACGMLTAASPSYWVYTFMRAVTGICSGGLGLTSFVLGTELIGPSRRTSVAMSALYFYPLGMLLLAGLATLTSHYNWRILYIVTSAPSVLYCLFILPFLAESPRWYLVHGRMQDALEALQAVAKINGSVVPGRIVLRMNEQDDDVEDNPHISNFIPQTHQKSDVILEGTELQKLGRGAPLIPVHKPPRSIVLRGFCCDSHRPGTDEANESCKVTNDAKKMQCKAASGTLIDVFRGNDTRLRMVILVVVWFASALGYYAFNLNVGNLGTNLTTSVVLNALAEVPGYAITACLLNRVGRRITLISALLLTACSSLVGATLSYKLNSYHTSNHFTYNVGALNQSTNYADATLNQISVLYNSALFDDAINASLPLNTSIPHAIPYHHIHNSQLRSSIQLACGLIGLFSIAGTYNLLYLYTTELFPTVVRNVALGLANQAGAVGSIMAPIVALSAHVNTSFPFFIIGVASLVGGILAINLPETLNRPFHETLEGMRRSASDQA</sequence>
<dbReference type="PROSITE" id="PS50850">
    <property type="entry name" value="MFS"/>
    <property type="match status" value="1"/>
</dbReference>
<dbReference type="InterPro" id="IPR020846">
    <property type="entry name" value="MFS_dom"/>
</dbReference>
<dbReference type="InterPro" id="IPR005828">
    <property type="entry name" value="MFS_sugar_transport-like"/>
</dbReference>
<evidence type="ECO:0000313" key="9">
    <source>
        <dbReference type="Proteomes" id="UP000886520"/>
    </source>
</evidence>
<accession>A0A9D4U122</accession>
<dbReference type="GO" id="GO:0016020">
    <property type="term" value="C:membrane"/>
    <property type="evidence" value="ECO:0007669"/>
    <property type="project" value="UniProtKB-SubCell"/>
</dbReference>
<feature type="domain" description="Major facilitator superfamily (MFS) profile" evidence="7">
    <location>
        <begin position="182"/>
        <end position="742"/>
    </location>
</feature>
<organism evidence="8 9">
    <name type="scientific">Adiantum capillus-veneris</name>
    <name type="common">Maidenhair fern</name>
    <dbReference type="NCBI Taxonomy" id="13818"/>
    <lineage>
        <taxon>Eukaryota</taxon>
        <taxon>Viridiplantae</taxon>
        <taxon>Streptophyta</taxon>
        <taxon>Embryophyta</taxon>
        <taxon>Tracheophyta</taxon>
        <taxon>Polypodiopsida</taxon>
        <taxon>Polypodiidae</taxon>
        <taxon>Polypodiales</taxon>
        <taxon>Pteridineae</taxon>
        <taxon>Pteridaceae</taxon>
        <taxon>Vittarioideae</taxon>
        <taxon>Adiantum</taxon>
    </lineage>
</organism>
<keyword evidence="2 6" id="KW-0812">Transmembrane</keyword>
<feature type="transmembrane region" description="Helical" evidence="6">
    <location>
        <begin position="254"/>
        <end position="278"/>
    </location>
</feature>
<evidence type="ECO:0000259" key="7">
    <source>
        <dbReference type="PROSITE" id="PS50850"/>
    </source>
</evidence>
<feature type="region of interest" description="Disordered" evidence="5">
    <location>
        <begin position="100"/>
        <end position="125"/>
    </location>
</feature>
<gene>
    <name evidence="8" type="ORF">GOP47_0025646</name>
</gene>
<keyword evidence="4 6" id="KW-0472">Membrane</keyword>
<keyword evidence="9" id="KW-1185">Reference proteome</keyword>
<dbReference type="GO" id="GO:0022857">
    <property type="term" value="F:transmembrane transporter activity"/>
    <property type="evidence" value="ECO:0007669"/>
    <property type="project" value="InterPro"/>
</dbReference>
<name>A0A9D4U122_ADICA</name>
<proteinExistence type="predicted"/>
<evidence type="ECO:0000313" key="8">
    <source>
        <dbReference type="EMBL" id="KAI5059327.1"/>
    </source>
</evidence>
<dbReference type="Proteomes" id="UP000886520">
    <property type="component" value="Chromosome 25"/>
</dbReference>
<comment type="caution">
    <text evidence="8">The sequence shown here is derived from an EMBL/GenBank/DDBJ whole genome shotgun (WGS) entry which is preliminary data.</text>
</comment>
<dbReference type="InterPro" id="IPR036259">
    <property type="entry name" value="MFS_trans_sf"/>
</dbReference>
<dbReference type="PANTHER" id="PTHR24064">
    <property type="entry name" value="SOLUTE CARRIER FAMILY 22 MEMBER"/>
    <property type="match status" value="1"/>
</dbReference>
<dbReference type="Gene3D" id="1.20.1250.20">
    <property type="entry name" value="MFS general substrate transporter like domains"/>
    <property type="match status" value="1"/>
</dbReference>
<feature type="transmembrane region" description="Helical" evidence="6">
    <location>
        <begin position="317"/>
        <end position="335"/>
    </location>
</feature>
<dbReference type="Pfam" id="PF00083">
    <property type="entry name" value="Sugar_tr"/>
    <property type="match status" value="1"/>
</dbReference>
<dbReference type="SUPFAM" id="SSF103473">
    <property type="entry name" value="MFS general substrate transporter"/>
    <property type="match status" value="1"/>
</dbReference>
<feature type="transmembrane region" description="Helical" evidence="6">
    <location>
        <begin position="718"/>
        <end position="737"/>
    </location>
</feature>
<evidence type="ECO:0000256" key="5">
    <source>
        <dbReference type="SAM" id="MobiDB-lite"/>
    </source>
</evidence>
<protein>
    <recommendedName>
        <fullName evidence="7">Major facilitator superfamily (MFS) profile domain-containing protein</fullName>
    </recommendedName>
</protein>
<feature type="transmembrane region" description="Helical" evidence="6">
    <location>
        <begin position="221"/>
        <end position="242"/>
    </location>
</feature>
<dbReference type="OrthoDB" id="5296287at2759"/>